<proteinExistence type="predicted"/>
<reference evidence="3" key="3">
    <citation type="submission" date="2025-09" db="UniProtKB">
        <authorList>
            <consortium name="Ensembl"/>
        </authorList>
    </citation>
    <scope>IDENTIFICATION</scope>
</reference>
<reference evidence="3" key="2">
    <citation type="submission" date="2025-08" db="UniProtKB">
        <authorList>
            <consortium name="Ensembl"/>
        </authorList>
    </citation>
    <scope>IDENTIFICATION</scope>
</reference>
<evidence type="ECO:0000313" key="3">
    <source>
        <dbReference type="Ensembl" id="ENSACAP00000024225.1"/>
    </source>
</evidence>
<dbReference type="GeneTree" id="ENSGT00950000185109"/>
<feature type="domain" description="FKBP3 basic tilted helix bundle" evidence="2">
    <location>
        <begin position="5"/>
        <end position="49"/>
    </location>
</feature>
<evidence type="ECO:0000313" key="4">
    <source>
        <dbReference type="Proteomes" id="UP000001646"/>
    </source>
</evidence>
<dbReference type="PANTHER" id="PTHR46493">
    <property type="entry name" value="PEPTIDYL-PROLYL CIS-TRANS ISOMERASE FKBP3"/>
    <property type="match status" value="1"/>
</dbReference>
<dbReference type="InParanoid" id="A0A803SMN5"/>
<keyword evidence="1" id="KW-0597">Phosphoprotein</keyword>
<protein>
    <recommendedName>
        <fullName evidence="2">FKBP3 basic tilted helix bundle domain-containing protein</fullName>
    </recommendedName>
</protein>
<dbReference type="Pfam" id="PF18410">
    <property type="entry name" value="BTHB"/>
    <property type="match status" value="1"/>
</dbReference>
<organism evidence="3 4">
    <name type="scientific">Anolis carolinensis</name>
    <name type="common">Green anole</name>
    <name type="synonym">American chameleon</name>
    <dbReference type="NCBI Taxonomy" id="28377"/>
    <lineage>
        <taxon>Eukaryota</taxon>
        <taxon>Metazoa</taxon>
        <taxon>Chordata</taxon>
        <taxon>Craniata</taxon>
        <taxon>Vertebrata</taxon>
        <taxon>Euteleostomi</taxon>
        <taxon>Lepidosauria</taxon>
        <taxon>Squamata</taxon>
        <taxon>Bifurcata</taxon>
        <taxon>Unidentata</taxon>
        <taxon>Episquamata</taxon>
        <taxon>Toxicofera</taxon>
        <taxon>Iguania</taxon>
        <taxon>Dactyloidae</taxon>
        <taxon>Anolis</taxon>
    </lineage>
</organism>
<dbReference type="InterPro" id="IPR041200">
    <property type="entry name" value="FKBP3_BTHB"/>
</dbReference>
<accession>A0A803SMN5</accession>
<evidence type="ECO:0000259" key="2">
    <source>
        <dbReference type="Pfam" id="PF18410"/>
    </source>
</evidence>
<dbReference type="Gene3D" id="1.10.720.80">
    <property type="match status" value="1"/>
</dbReference>
<dbReference type="InterPro" id="IPR043368">
    <property type="entry name" value="FKBP3"/>
</dbReference>
<evidence type="ECO:0000256" key="1">
    <source>
        <dbReference type="ARBA" id="ARBA00022553"/>
    </source>
</evidence>
<keyword evidence="4" id="KW-1185">Reference proteome</keyword>
<sequence>MAPPEQLRSKELPKRDLVHFLQEQVAHRFLPEHKLLGQIKNMAKTASKDLPLTPSYFTQLQSMLH</sequence>
<dbReference type="AlphaFoldDB" id="A0A803SMN5"/>
<name>A0A803SMN5_ANOCA</name>
<reference evidence="3 4" key="1">
    <citation type="submission" date="2009-12" db="EMBL/GenBank/DDBJ databases">
        <title>The Genome Sequence of Anolis carolinensis (Green Anole Lizard).</title>
        <authorList>
            <consortium name="The Genome Sequencing Platform"/>
            <person name="Di Palma F."/>
            <person name="Alfoldi J."/>
            <person name="Heiman D."/>
            <person name="Young S."/>
            <person name="Grabherr M."/>
            <person name="Johnson J."/>
            <person name="Lander E.S."/>
            <person name="Lindblad-Toh K."/>
        </authorList>
    </citation>
    <scope>NUCLEOTIDE SEQUENCE [LARGE SCALE GENOMIC DNA]</scope>
    <source>
        <strain evidence="3 4">JBL SC #1</strain>
    </source>
</reference>
<dbReference type="Proteomes" id="UP000001646">
    <property type="component" value="Chromosome 1"/>
</dbReference>
<dbReference type="Ensembl" id="ENSACAT00000049074.1">
    <property type="protein sequence ID" value="ENSACAP00000024225.1"/>
    <property type="gene ID" value="ENSACAG00000037359.1"/>
</dbReference>
<dbReference type="PANTHER" id="PTHR46493:SF1">
    <property type="entry name" value="PEPTIDYL-PROLYL CIS-TRANS ISOMERASE FKBP3"/>
    <property type="match status" value="1"/>
</dbReference>